<keyword evidence="5" id="KW-0735">Signal-anchor</keyword>
<evidence type="ECO:0000256" key="11">
    <source>
        <dbReference type="SAM" id="SignalP"/>
    </source>
</evidence>
<accession>A0ABD0JIX7</accession>
<evidence type="ECO:0000256" key="5">
    <source>
        <dbReference type="ARBA" id="ARBA00022968"/>
    </source>
</evidence>
<dbReference type="PANTHER" id="PTHR14647:SF87">
    <property type="entry name" value="PUTATIVE-RELATED"/>
    <property type="match status" value="1"/>
</dbReference>
<dbReference type="AlphaFoldDB" id="A0ABD0JIX7"/>
<evidence type="ECO:0000313" key="12">
    <source>
        <dbReference type="EMBL" id="KAK7474616.1"/>
    </source>
</evidence>
<sequence>RKLFAIATVVSFAALLHFSRWIKPLDCAKQTVEDGRSLAMHHVRNQTQAPPSEGQGDRTSAKHRSSNTSKGSAQEERTSKIVTASATRARETMVATVTTCVEDRSPTVAKGDRNSTEKRHVFFLKVHKAASTTVMNVMLRFALSRSLNVMLPRVSHMFSEESKEWTTNVMRLPGNVQKFDILCNHLIFEENAIRAAMYPDTVFTGSVRHPFRQFVSAFMYYKHVWSITYLTRIPGSDPVKTYLSDPKKWEIPSVPNSFTHNRMSFDFGMDPMNMTDENYVADYLKYLNDTFDLVLVSERFDESMVMMKRLLNWKMKDVLHFKNNAHSHKKIEYSEDQMSNHRKFNMADYALYDFFSQLFDARVLKEGESFNDEVRVFKSVREAVSEFCKNNTDSTLTVNATSWNEQFDVTRTDCELMGKPEMEL</sequence>
<comment type="similarity">
    <text evidence="2">Belongs to the galactose-3-O-sulfotransferase family.</text>
</comment>
<dbReference type="EMBL" id="JACVVK020000431">
    <property type="protein sequence ID" value="KAK7474616.1"/>
    <property type="molecule type" value="Genomic_DNA"/>
</dbReference>
<keyword evidence="13" id="KW-1185">Reference proteome</keyword>
<evidence type="ECO:0000256" key="7">
    <source>
        <dbReference type="ARBA" id="ARBA00023034"/>
    </source>
</evidence>
<keyword evidence="9" id="KW-0325">Glycoprotein</keyword>
<dbReference type="GO" id="GO:0008146">
    <property type="term" value="F:sulfotransferase activity"/>
    <property type="evidence" value="ECO:0007669"/>
    <property type="project" value="UniProtKB-ARBA"/>
</dbReference>
<feature type="signal peptide" evidence="11">
    <location>
        <begin position="1"/>
        <end position="21"/>
    </location>
</feature>
<evidence type="ECO:0000256" key="10">
    <source>
        <dbReference type="SAM" id="MobiDB-lite"/>
    </source>
</evidence>
<evidence type="ECO:0000256" key="3">
    <source>
        <dbReference type="ARBA" id="ARBA00022679"/>
    </source>
</evidence>
<proteinExistence type="inferred from homology"/>
<keyword evidence="8" id="KW-0472">Membrane</keyword>
<keyword evidence="7" id="KW-0333">Golgi apparatus</keyword>
<dbReference type="InterPro" id="IPR009729">
    <property type="entry name" value="Gal-3-0_sulfotransfrase"/>
</dbReference>
<evidence type="ECO:0000313" key="13">
    <source>
        <dbReference type="Proteomes" id="UP001519460"/>
    </source>
</evidence>
<feature type="chain" id="PRO_5044861942" description="Galactose-3-O-sulfotransferase" evidence="11">
    <location>
        <begin position="22"/>
        <end position="424"/>
    </location>
</feature>
<feature type="region of interest" description="Disordered" evidence="10">
    <location>
        <begin position="44"/>
        <end position="84"/>
    </location>
</feature>
<dbReference type="Gene3D" id="3.40.50.300">
    <property type="entry name" value="P-loop containing nucleotide triphosphate hydrolases"/>
    <property type="match status" value="1"/>
</dbReference>
<protein>
    <recommendedName>
        <fullName evidence="14">Galactose-3-O-sulfotransferase</fullName>
    </recommendedName>
</protein>
<keyword evidence="3" id="KW-0808">Transferase</keyword>
<gene>
    <name evidence="12" type="ORF">BaRGS_00034145</name>
</gene>
<reference evidence="12 13" key="1">
    <citation type="journal article" date="2023" name="Sci. Data">
        <title>Genome assembly of the Korean intertidal mud-creeper Batillaria attramentaria.</title>
        <authorList>
            <person name="Patra A.K."/>
            <person name="Ho P.T."/>
            <person name="Jun S."/>
            <person name="Lee S.J."/>
            <person name="Kim Y."/>
            <person name="Won Y.J."/>
        </authorList>
    </citation>
    <scope>NUCLEOTIDE SEQUENCE [LARGE SCALE GENOMIC DNA]</scope>
    <source>
        <strain evidence="12">Wonlab-2016</strain>
    </source>
</reference>
<dbReference type="PANTHER" id="PTHR14647">
    <property type="entry name" value="GALACTOSE-3-O-SULFOTRANSFERASE"/>
    <property type="match status" value="1"/>
</dbReference>
<name>A0ABD0JIX7_9CAEN</name>
<evidence type="ECO:0000256" key="6">
    <source>
        <dbReference type="ARBA" id="ARBA00022989"/>
    </source>
</evidence>
<keyword evidence="11" id="KW-0732">Signal</keyword>
<evidence type="ECO:0008006" key="14">
    <source>
        <dbReference type="Google" id="ProtNLM"/>
    </source>
</evidence>
<evidence type="ECO:0000256" key="8">
    <source>
        <dbReference type="ARBA" id="ARBA00023136"/>
    </source>
</evidence>
<evidence type="ECO:0000256" key="4">
    <source>
        <dbReference type="ARBA" id="ARBA00022692"/>
    </source>
</evidence>
<feature type="non-terminal residue" evidence="12">
    <location>
        <position position="1"/>
    </location>
</feature>
<dbReference type="Proteomes" id="UP001519460">
    <property type="component" value="Unassembled WGS sequence"/>
</dbReference>
<evidence type="ECO:0000256" key="1">
    <source>
        <dbReference type="ARBA" id="ARBA00004323"/>
    </source>
</evidence>
<comment type="subcellular location">
    <subcellularLocation>
        <location evidence="1">Golgi apparatus membrane</location>
        <topology evidence="1">Single-pass type II membrane protein</topology>
    </subcellularLocation>
</comment>
<evidence type="ECO:0000256" key="2">
    <source>
        <dbReference type="ARBA" id="ARBA00008124"/>
    </source>
</evidence>
<feature type="non-terminal residue" evidence="12">
    <location>
        <position position="424"/>
    </location>
</feature>
<organism evidence="12 13">
    <name type="scientific">Batillaria attramentaria</name>
    <dbReference type="NCBI Taxonomy" id="370345"/>
    <lineage>
        <taxon>Eukaryota</taxon>
        <taxon>Metazoa</taxon>
        <taxon>Spiralia</taxon>
        <taxon>Lophotrochozoa</taxon>
        <taxon>Mollusca</taxon>
        <taxon>Gastropoda</taxon>
        <taxon>Caenogastropoda</taxon>
        <taxon>Sorbeoconcha</taxon>
        <taxon>Cerithioidea</taxon>
        <taxon>Batillariidae</taxon>
        <taxon>Batillaria</taxon>
    </lineage>
</organism>
<comment type="caution">
    <text evidence="12">The sequence shown here is derived from an EMBL/GenBank/DDBJ whole genome shotgun (WGS) entry which is preliminary data.</text>
</comment>
<dbReference type="GO" id="GO:0000139">
    <property type="term" value="C:Golgi membrane"/>
    <property type="evidence" value="ECO:0007669"/>
    <property type="project" value="UniProtKB-SubCell"/>
</dbReference>
<keyword evidence="4" id="KW-0812">Transmembrane</keyword>
<dbReference type="InterPro" id="IPR027417">
    <property type="entry name" value="P-loop_NTPase"/>
</dbReference>
<keyword evidence="6" id="KW-1133">Transmembrane helix</keyword>
<dbReference type="Pfam" id="PF06990">
    <property type="entry name" value="Gal-3-0_sulfotr"/>
    <property type="match status" value="1"/>
</dbReference>
<evidence type="ECO:0000256" key="9">
    <source>
        <dbReference type="ARBA" id="ARBA00023180"/>
    </source>
</evidence>